<dbReference type="Pfam" id="PF00005">
    <property type="entry name" value="ABC_tran"/>
    <property type="match status" value="2"/>
</dbReference>
<keyword evidence="5" id="KW-0677">Repeat</keyword>
<feature type="transmembrane region" description="Helical" evidence="13">
    <location>
        <begin position="202"/>
        <end position="221"/>
    </location>
</feature>
<dbReference type="InterPro" id="IPR003439">
    <property type="entry name" value="ABC_transporter-like_ATP-bd"/>
</dbReference>
<dbReference type="PROSITE" id="PS50929">
    <property type="entry name" value="ABC_TM1F"/>
    <property type="match status" value="2"/>
</dbReference>
<evidence type="ECO:0000256" key="4">
    <source>
        <dbReference type="ARBA" id="ARBA00022692"/>
    </source>
</evidence>
<dbReference type="GO" id="GO:0016887">
    <property type="term" value="F:ATP hydrolysis activity"/>
    <property type="evidence" value="ECO:0007669"/>
    <property type="project" value="InterPro"/>
</dbReference>
<dbReference type="SUPFAM" id="SSF52540">
    <property type="entry name" value="P-loop containing nucleoside triphosphate hydrolases"/>
    <property type="match status" value="2"/>
</dbReference>
<feature type="transmembrane region" description="Helical" evidence="13">
    <location>
        <begin position="304"/>
        <end position="323"/>
    </location>
</feature>
<feature type="transmembrane region" description="Helical" evidence="13">
    <location>
        <begin position="227"/>
        <end position="245"/>
    </location>
</feature>
<feature type="transmembrane region" description="Helical" evidence="13">
    <location>
        <begin position="1037"/>
        <end position="1060"/>
    </location>
</feature>
<dbReference type="Proteomes" id="UP000095751">
    <property type="component" value="Unassembled WGS sequence"/>
</dbReference>
<dbReference type="GO" id="GO:0005524">
    <property type="term" value="F:ATP binding"/>
    <property type="evidence" value="ECO:0007669"/>
    <property type="project" value="UniProtKB-KW"/>
</dbReference>
<dbReference type="Gene3D" id="1.20.1560.10">
    <property type="entry name" value="ABC transporter type 1, transmembrane domain"/>
    <property type="match status" value="3"/>
</dbReference>
<dbReference type="SUPFAM" id="SSF90123">
    <property type="entry name" value="ABC transporter transmembrane region"/>
    <property type="match status" value="2"/>
</dbReference>
<dbReference type="Pfam" id="PF00664">
    <property type="entry name" value="ABC_membrane"/>
    <property type="match status" value="2"/>
</dbReference>
<dbReference type="FunFam" id="3.40.50.300:FF:000479">
    <property type="entry name" value="Multidrug resistance protein 1A"/>
    <property type="match status" value="1"/>
</dbReference>
<dbReference type="InterPro" id="IPR017871">
    <property type="entry name" value="ABC_transporter-like_CS"/>
</dbReference>
<dbReference type="KEGG" id="fcy:FRACYDRAFT_189271"/>
<feature type="domain" description="ABC transporter" evidence="14">
    <location>
        <begin position="420"/>
        <end position="652"/>
    </location>
</feature>
<dbReference type="InParanoid" id="A0A1E7F5C3"/>
<dbReference type="PANTHER" id="PTHR43394">
    <property type="entry name" value="ATP-DEPENDENT PERMEASE MDL1, MITOCHONDRIAL"/>
    <property type="match status" value="1"/>
</dbReference>
<proteinExistence type="inferred from homology"/>
<evidence type="ECO:0000256" key="12">
    <source>
        <dbReference type="SAM" id="MobiDB-lite"/>
    </source>
</evidence>
<dbReference type="EMBL" id="KV784361">
    <property type="protein sequence ID" value="OEU13357.1"/>
    <property type="molecule type" value="Genomic_DNA"/>
</dbReference>
<evidence type="ECO:0000313" key="16">
    <source>
        <dbReference type="EMBL" id="OEU13357.1"/>
    </source>
</evidence>
<dbReference type="GO" id="GO:0015421">
    <property type="term" value="F:ABC-type oligopeptide transporter activity"/>
    <property type="evidence" value="ECO:0007669"/>
    <property type="project" value="TreeGrafter"/>
</dbReference>
<evidence type="ECO:0000256" key="2">
    <source>
        <dbReference type="ARBA" id="ARBA00007577"/>
    </source>
</evidence>
<feature type="compositionally biased region" description="Basic and acidic residues" evidence="12">
    <location>
        <begin position="1"/>
        <end position="14"/>
    </location>
</feature>
<evidence type="ECO:0000256" key="13">
    <source>
        <dbReference type="SAM" id="Phobius"/>
    </source>
</evidence>
<dbReference type="GO" id="GO:0090374">
    <property type="term" value="P:oligopeptide export from mitochondrion"/>
    <property type="evidence" value="ECO:0007669"/>
    <property type="project" value="TreeGrafter"/>
</dbReference>
<feature type="compositionally biased region" description="Basic and acidic residues" evidence="12">
    <location>
        <begin position="934"/>
        <end position="954"/>
    </location>
</feature>
<keyword evidence="4 13" id="KW-0812">Transmembrane</keyword>
<dbReference type="SMART" id="SM00382">
    <property type="entry name" value="AAA"/>
    <property type="match status" value="2"/>
</dbReference>
<evidence type="ECO:0000256" key="9">
    <source>
        <dbReference type="ARBA" id="ARBA00022989"/>
    </source>
</evidence>
<feature type="domain" description="ABC transmembrane type-1" evidence="15">
    <location>
        <begin position="87"/>
        <end position="333"/>
    </location>
</feature>
<dbReference type="InterPro" id="IPR011527">
    <property type="entry name" value="ABC1_TM_dom"/>
</dbReference>
<evidence type="ECO:0000256" key="7">
    <source>
        <dbReference type="ARBA" id="ARBA00022840"/>
    </source>
</evidence>
<dbReference type="InterPro" id="IPR027417">
    <property type="entry name" value="P-loop_NTPase"/>
</dbReference>
<feature type="region of interest" description="Disordered" evidence="12">
    <location>
        <begin position="929"/>
        <end position="958"/>
    </location>
</feature>
<keyword evidence="6" id="KW-0547">Nucleotide-binding</keyword>
<evidence type="ECO:0000256" key="11">
    <source>
        <dbReference type="ARBA" id="ARBA00023180"/>
    </source>
</evidence>
<name>A0A1E7F5C3_9STRA</name>
<organism evidence="16 17">
    <name type="scientific">Fragilariopsis cylindrus CCMP1102</name>
    <dbReference type="NCBI Taxonomy" id="635003"/>
    <lineage>
        <taxon>Eukaryota</taxon>
        <taxon>Sar</taxon>
        <taxon>Stramenopiles</taxon>
        <taxon>Ochrophyta</taxon>
        <taxon>Bacillariophyta</taxon>
        <taxon>Bacillariophyceae</taxon>
        <taxon>Bacillariophycidae</taxon>
        <taxon>Bacillariales</taxon>
        <taxon>Bacillariaceae</taxon>
        <taxon>Fragilariopsis</taxon>
    </lineage>
</organism>
<comment type="subcellular location">
    <subcellularLocation>
        <location evidence="1">Membrane</location>
        <topology evidence="1">Multi-pass membrane protein</topology>
    </subcellularLocation>
</comment>
<evidence type="ECO:0000259" key="14">
    <source>
        <dbReference type="PROSITE" id="PS50893"/>
    </source>
</evidence>
<comment type="similarity">
    <text evidence="2">Belongs to the ABC transporter superfamily. ABCB family. Multidrug resistance exporter (TC 3.A.1.201) subfamily.</text>
</comment>
<feature type="compositionally biased region" description="Basic and acidic residues" evidence="12">
    <location>
        <begin position="22"/>
        <end position="31"/>
    </location>
</feature>
<feature type="domain" description="ABC transporter" evidence="14">
    <location>
        <begin position="664"/>
        <end position="903"/>
    </location>
</feature>
<evidence type="ECO:0000256" key="1">
    <source>
        <dbReference type="ARBA" id="ARBA00004141"/>
    </source>
</evidence>
<keyword evidence="16" id="KW-0378">Hydrolase</keyword>
<gene>
    <name evidence="16" type="ORF">FRACYDRAFT_189271</name>
</gene>
<dbReference type="CDD" id="cd18577">
    <property type="entry name" value="ABC_6TM_Pgp_ABCB1_D1_like"/>
    <property type="match status" value="1"/>
</dbReference>
<keyword evidence="7" id="KW-0067">ATP-binding</keyword>
<keyword evidence="9 13" id="KW-1133">Transmembrane helix</keyword>
<accession>A0A1E7F5C3</accession>
<reference evidence="16 17" key="1">
    <citation type="submission" date="2016-09" db="EMBL/GenBank/DDBJ databases">
        <title>Extensive genetic diversity and differential bi-allelic expression allows diatom success in the polar Southern Ocean.</title>
        <authorList>
            <consortium name="DOE Joint Genome Institute"/>
            <person name="Mock T."/>
            <person name="Otillar R.P."/>
            <person name="Strauss J."/>
            <person name="Dupont C."/>
            <person name="Frickenhaus S."/>
            <person name="Maumus F."/>
            <person name="Mcmullan M."/>
            <person name="Sanges R."/>
            <person name="Schmutz J."/>
            <person name="Toseland A."/>
            <person name="Valas R."/>
            <person name="Veluchamy A."/>
            <person name="Ward B.J."/>
            <person name="Allen A."/>
            <person name="Barry K."/>
            <person name="Falciatore A."/>
            <person name="Ferrante M."/>
            <person name="Fortunato A.E."/>
            <person name="Gloeckner G."/>
            <person name="Gruber A."/>
            <person name="Hipkin R."/>
            <person name="Janech M."/>
            <person name="Kroth P."/>
            <person name="Leese F."/>
            <person name="Lindquist E."/>
            <person name="Lyon B.R."/>
            <person name="Martin J."/>
            <person name="Mayer C."/>
            <person name="Parker M."/>
            <person name="Quesneville H."/>
            <person name="Raymond J."/>
            <person name="Uhlig C."/>
            <person name="Valentin K.U."/>
            <person name="Worden A.Z."/>
            <person name="Armbrust E.V."/>
            <person name="Bowler C."/>
            <person name="Green B."/>
            <person name="Moulton V."/>
            <person name="Van Oosterhout C."/>
            <person name="Grigoriev I."/>
        </authorList>
    </citation>
    <scope>NUCLEOTIDE SEQUENCE [LARGE SCALE GENOMIC DNA]</scope>
    <source>
        <strain evidence="16 17">CCMP1102</strain>
    </source>
</reference>
<dbReference type="InterPro" id="IPR003593">
    <property type="entry name" value="AAA+_ATPase"/>
</dbReference>
<feature type="transmembrane region" description="Helical" evidence="13">
    <location>
        <begin position="86"/>
        <end position="107"/>
    </location>
</feature>
<feature type="transmembrane region" description="Helical" evidence="13">
    <location>
        <begin position="361"/>
        <end position="382"/>
    </location>
</feature>
<evidence type="ECO:0000256" key="10">
    <source>
        <dbReference type="ARBA" id="ARBA00023136"/>
    </source>
</evidence>
<feature type="transmembrane region" description="Helical" evidence="13">
    <location>
        <begin position="1257"/>
        <end position="1275"/>
    </location>
</feature>
<dbReference type="PROSITE" id="PS50893">
    <property type="entry name" value="ABC_TRANSPORTER_2"/>
    <property type="match status" value="2"/>
</dbReference>
<sequence length="1312" mass="144131">MFFEGYHTEKEREIVTNGNNSHDNDDTKDVYGDTNGNKEDEDVEKQLTEEGSDDTIDEKKKDNEEPLATVLEVFSFARSWKTKRNLAIGLFASACSGAIQPAIAIVFSQSFVNFADSADENGIRNLSFTFMIIGVYAFFAMALQSAFLETAAAEMTDNMKQDWFDSLLRQDIAYYDVMDTSGTATILTVNGKNFKRGLGRKMGDGVQFTITALGGLAFGFWCSWKLSLIILCVVPFMAIITSWVMKLNQTKTARASESYAKAGSIVFAAVSSIRTILSLNAVEEVNSKFEEATQQAFVGATSQVVYLGAANGSLMAVFLFNYIPVTLYGSYLMYTDLAETGCDPSGAVSNNESCSPRAFEVFGALMGITFAGAVLPQISASLEAFSKSLQRRSTTLSLPTYAIDTSSPDGVKPESVMGHIKFKNVSFSYPTRLQAEVYNGLDLDIKPGTTVALCGPSGGGKSTIIQLLERFYDPSSGKITLDGIDLKSLNVKWLRQQIGLVSQEPKLFAMSIKDNIKIGRPSATFEEIVEAAKKSNAHDFIESFAEGKLCSQLSGGQKQRIAIARALIMKPRIILLDEATRLSTIKNADMIAVISGGMVVEAGNHAQLISKHGVYYDLVEAQRGKKKEGLDPSGESSRRVSVIGSDEYLARINPNVSFENDELINFHDVEFKYPSRPEQKIFRGLEMSIKEGETIAIVGPSGQGKSTVIQLIEQFYLPNKGCLTYKGVQMTDLNVAWLRNQMSLVAQEPTLFDISVKDNIRFGLANATQDDVEIAAKEANCHDFIVSFPDGYDTIVGSTASTQISGGEKQRIAIARALLRNPKILLLDEATSALDSVSEQVVQATLDKITSNRNRTVVQIAHRLSTIRNSDRIIVLNNGKVRENGTHEELMALKGHYQRLVGLQDLDDDTDRKAYTEALKEDQLSGYLVNSPMDSEKIPSSERPEASKKLDKSNAKKARSLSKGDRSYLFIGGIGAVLAGLIFPGWGFTFAYMVDLLYLHPVFPCNVSNGQPPPPPFVTCQNYWDYTSDDMRELSFLITYIYIALMVAALIGNTLVFYGFGTATERMNKRVRDATFKNLIRQEVAYFDTRPASAITSQLSDDAAMIHSFSGEPIRTLVMNLASIFVGLVVSFIFMWPFALVALGVLPFMAFGAIAEQKMFMGEDELTGEDDTNSGIIVIESLTNIRTVASLSLESNRSDQFAKALYDEDPLPLRNNLIKGASSGLGPFFQQWSFALLYWWGGWLIANYPSRFTSQGFLISLFSLLFSLSGTAAAAQGATDRSKALAAAERIFDLMDRTSKIDPLSTEGKKNV</sequence>
<feature type="transmembrane region" description="Helical" evidence="13">
    <location>
        <begin position="127"/>
        <end position="148"/>
    </location>
</feature>
<feature type="transmembrane region" description="Helical" evidence="13">
    <location>
        <begin position="968"/>
        <end position="994"/>
    </location>
</feature>
<keyword evidence="17" id="KW-1185">Reference proteome</keyword>
<dbReference type="InterPro" id="IPR036640">
    <property type="entry name" value="ABC1_TM_sf"/>
</dbReference>
<dbReference type="FunFam" id="3.40.50.300:FF:000604">
    <property type="entry name" value="ABC transporter B family member 28"/>
    <property type="match status" value="1"/>
</dbReference>
<evidence type="ECO:0000256" key="6">
    <source>
        <dbReference type="ARBA" id="ARBA00022741"/>
    </source>
</evidence>
<evidence type="ECO:0000256" key="8">
    <source>
        <dbReference type="ARBA" id="ARBA00022967"/>
    </source>
</evidence>
<dbReference type="CDD" id="cd03249">
    <property type="entry name" value="ABC_MTABC3_MDL1_MDL2"/>
    <property type="match status" value="1"/>
</dbReference>
<protein>
    <submittedName>
        <fullName evidence="16">p-loop containing nucleoside triphosphate hydrolase protein</fullName>
    </submittedName>
</protein>
<dbReference type="OrthoDB" id="6500128at2759"/>
<feature type="region of interest" description="Disordered" evidence="12">
    <location>
        <begin position="1"/>
        <end position="61"/>
    </location>
</feature>
<keyword evidence="3" id="KW-0813">Transport</keyword>
<feature type="transmembrane region" description="Helical" evidence="13">
    <location>
        <begin position="1224"/>
        <end position="1245"/>
    </location>
</feature>
<dbReference type="CDD" id="cd18578">
    <property type="entry name" value="ABC_6TM_Pgp_ABCB1_D2_like"/>
    <property type="match status" value="1"/>
</dbReference>
<dbReference type="InterPro" id="IPR039421">
    <property type="entry name" value="Type_1_exporter"/>
</dbReference>
<keyword evidence="10 13" id="KW-0472">Membrane</keyword>
<dbReference type="PROSITE" id="PS00211">
    <property type="entry name" value="ABC_TRANSPORTER_1"/>
    <property type="match status" value="2"/>
</dbReference>
<evidence type="ECO:0000256" key="3">
    <source>
        <dbReference type="ARBA" id="ARBA00022448"/>
    </source>
</evidence>
<keyword evidence="8" id="KW-1278">Translocase</keyword>
<feature type="domain" description="ABC transmembrane type-1" evidence="15">
    <location>
        <begin position="970"/>
        <end position="1270"/>
    </location>
</feature>
<keyword evidence="11" id="KW-0325">Glycoprotein</keyword>
<dbReference type="PANTHER" id="PTHR43394:SF27">
    <property type="entry name" value="ATP-DEPENDENT TRANSLOCASE ABCB1-LIKE"/>
    <property type="match status" value="1"/>
</dbReference>
<dbReference type="Gene3D" id="3.40.50.300">
    <property type="entry name" value="P-loop containing nucleotide triphosphate hydrolases"/>
    <property type="match status" value="3"/>
</dbReference>
<evidence type="ECO:0000256" key="5">
    <source>
        <dbReference type="ARBA" id="ARBA00022737"/>
    </source>
</evidence>
<evidence type="ECO:0000259" key="15">
    <source>
        <dbReference type="PROSITE" id="PS50929"/>
    </source>
</evidence>
<dbReference type="GO" id="GO:0005743">
    <property type="term" value="C:mitochondrial inner membrane"/>
    <property type="evidence" value="ECO:0007669"/>
    <property type="project" value="TreeGrafter"/>
</dbReference>
<evidence type="ECO:0000313" key="17">
    <source>
        <dbReference type="Proteomes" id="UP000095751"/>
    </source>
</evidence>